<sequence>MQLLVSKRIGIGGFSNVHEATTPEGKLVALKQAHITKNIEHPMLLHEACALSLLAGHPSIPSVYAWGRSQYFEYLTLDLLGSSLGDTVKKEKKLDLKTVLLLLDQMLDCLEHLHSCHLVHCDIKPDNFLLGLGENSRRIHLIDYGFVKYYRNPITLLHHALNPDHGFEGTGQYASRHAHLGLSLSRRDDLESLAYSVAFLLRGALPWPKIKQGTQKHKQDRIREKKMNYPGKRIFEGFPQEFADFTDYVRRLHYDEDPDYKYWKGVFLQLSRDLGFSSDEHFDKVLASGEKAEATGQASINPLVDGTPEKSVARPPVSKGDYILVQVIPRLTIEGRDDDDTSRWHDPTFSQPHWQFPARPALVLGASPGKYDLAGLFILSILPLVHRPGVLLNEEEKRRFVRVRHASVATADEGDYRDQVVAPTPDWPAEFVYHSAPPRALRVVIHPGEAPIDVHWKLDQAQLDRLDLMIKEPYPAELSPEARAIQSDLRAMEHNLSLNVYASVSPLTPMQMESLCQAQQSSDTISWSGPRGFMDEKLQIGRRRNEDNERT</sequence>
<evidence type="ECO:0000313" key="1">
    <source>
        <dbReference type="EMBL" id="TFK72322.1"/>
    </source>
</evidence>
<dbReference type="EMBL" id="ML208286">
    <property type="protein sequence ID" value="TFK72322.1"/>
    <property type="molecule type" value="Genomic_DNA"/>
</dbReference>
<accession>A0ACD3B5T2</accession>
<evidence type="ECO:0000313" key="2">
    <source>
        <dbReference type="Proteomes" id="UP000308600"/>
    </source>
</evidence>
<proteinExistence type="predicted"/>
<keyword evidence="2" id="KW-1185">Reference proteome</keyword>
<gene>
    <name evidence="1" type="ORF">BDN72DRAFT_333903</name>
</gene>
<name>A0ACD3B5T2_9AGAR</name>
<protein>
    <submittedName>
        <fullName evidence="1">Kinase-like protein</fullName>
    </submittedName>
</protein>
<reference evidence="1 2" key="1">
    <citation type="journal article" date="2019" name="Nat. Ecol. Evol.">
        <title>Megaphylogeny resolves global patterns of mushroom evolution.</title>
        <authorList>
            <person name="Varga T."/>
            <person name="Krizsan K."/>
            <person name="Foldi C."/>
            <person name="Dima B."/>
            <person name="Sanchez-Garcia M."/>
            <person name="Sanchez-Ramirez S."/>
            <person name="Szollosi G.J."/>
            <person name="Szarkandi J.G."/>
            <person name="Papp V."/>
            <person name="Albert L."/>
            <person name="Andreopoulos W."/>
            <person name="Angelini C."/>
            <person name="Antonin V."/>
            <person name="Barry K.W."/>
            <person name="Bougher N.L."/>
            <person name="Buchanan P."/>
            <person name="Buyck B."/>
            <person name="Bense V."/>
            <person name="Catcheside P."/>
            <person name="Chovatia M."/>
            <person name="Cooper J."/>
            <person name="Damon W."/>
            <person name="Desjardin D."/>
            <person name="Finy P."/>
            <person name="Geml J."/>
            <person name="Haridas S."/>
            <person name="Hughes K."/>
            <person name="Justo A."/>
            <person name="Karasinski D."/>
            <person name="Kautmanova I."/>
            <person name="Kiss B."/>
            <person name="Kocsube S."/>
            <person name="Kotiranta H."/>
            <person name="LaButti K.M."/>
            <person name="Lechner B.E."/>
            <person name="Liimatainen K."/>
            <person name="Lipzen A."/>
            <person name="Lukacs Z."/>
            <person name="Mihaltcheva S."/>
            <person name="Morgado L.N."/>
            <person name="Niskanen T."/>
            <person name="Noordeloos M.E."/>
            <person name="Ohm R.A."/>
            <person name="Ortiz-Santana B."/>
            <person name="Ovrebo C."/>
            <person name="Racz N."/>
            <person name="Riley R."/>
            <person name="Savchenko A."/>
            <person name="Shiryaev A."/>
            <person name="Soop K."/>
            <person name="Spirin V."/>
            <person name="Szebenyi C."/>
            <person name="Tomsovsky M."/>
            <person name="Tulloss R.E."/>
            <person name="Uehling J."/>
            <person name="Grigoriev I.V."/>
            <person name="Vagvolgyi C."/>
            <person name="Papp T."/>
            <person name="Martin F.M."/>
            <person name="Miettinen O."/>
            <person name="Hibbett D.S."/>
            <person name="Nagy L.G."/>
        </authorList>
    </citation>
    <scope>NUCLEOTIDE SEQUENCE [LARGE SCALE GENOMIC DNA]</scope>
    <source>
        <strain evidence="1 2">NL-1719</strain>
    </source>
</reference>
<dbReference type="Proteomes" id="UP000308600">
    <property type="component" value="Unassembled WGS sequence"/>
</dbReference>
<organism evidence="1 2">
    <name type="scientific">Pluteus cervinus</name>
    <dbReference type="NCBI Taxonomy" id="181527"/>
    <lineage>
        <taxon>Eukaryota</taxon>
        <taxon>Fungi</taxon>
        <taxon>Dikarya</taxon>
        <taxon>Basidiomycota</taxon>
        <taxon>Agaricomycotina</taxon>
        <taxon>Agaricomycetes</taxon>
        <taxon>Agaricomycetidae</taxon>
        <taxon>Agaricales</taxon>
        <taxon>Pluteineae</taxon>
        <taxon>Pluteaceae</taxon>
        <taxon>Pluteus</taxon>
    </lineage>
</organism>